<dbReference type="Proteomes" id="UP001177021">
    <property type="component" value="Unassembled WGS sequence"/>
</dbReference>
<protein>
    <submittedName>
        <fullName evidence="1">Uncharacterized protein</fullName>
    </submittedName>
</protein>
<organism evidence="1 2">
    <name type="scientific">Trifolium pratense</name>
    <name type="common">Red clover</name>
    <dbReference type="NCBI Taxonomy" id="57577"/>
    <lineage>
        <taxon>Eukaryota</taxon>
        <taxon>Viridiplantae</taxon>
        <taxon>Streptophyta</taxon>
        <taxon>Embryophyta</taxon>
        <taxon>Tracheophyta</taxon>
        <taxon>Spermatophyta</taxon>
        <taxon>Magnoliopsida</taxon>
        <taxon>eudicotyledons</taxon>
        <taxon>Gunneridae</taxon>
        <taxon>Pentapetalae</taxon>
        <taxon>rosids</taxon>
        <taxon>fabids</taxon>
        <taxon>Fabales</taxon>
        <taxon>Fabaceae</taxon>
        <taxon>Papilionoideae</taxon>
        <taxon>50 kb inversion clade</taxon>
        <taxon>NPAAA clade</taxon>
        <taxon>Hologalegina</taxon>
        <taxon>IRL clade</taxon>
        <taxon>Trifolieae</taxon>
        <taxon>Trifolium</taxon>
    </lineage>
</organism>
<gene>
    <name evidence="1" type="ORF">MILVUS5_LOCUS6043</name>
</gene>
<dbReference type="EMBL" id="CASHSV030000002">
    <property type="protein sequence ID" value="CAJ2635333.1"/>
    <property type="molecule type" value="Genomic_DNA"/>
</dbReference>
<keyword evidence="2" id="KW-1185">Reference proteome</keyword>
<comment type="caution">
    <text evidence="1">The sequence shown here is derived from an EMBL/GenBank/DDBJ whole genome shotgun (WGS) entry which is preliminary data.</text>
</comment>
<evidence type="ECO:0000313" key="1">
    <source>
        <dbReference type="EMBL" id="CAJ2635333.1"/>
    </source>
</evidence>
<proteinExistence type="predicted"/>
<evidence type="ECO:0000313" key="2">
    <source>
        <dbReference type="Proteomes" id="UP001177021"/>
    </source>
</evidence>
<reference evidence="1" key="1">
    <citation type="submission" date="2023-10" db="EMBL/GenBank/DDBJ databases">
        <authorList>
            <person name="Rodriguez Cubillos JULIANA M."/>
            <person name="De Vega J."/>
        </authorList>
    </citation>
    <scope>NUCLEOTIDE SEQUENCE</scope>
</reference>
<sequence>MVAAGAWLDDNTKQLEATIHYRKLVSIDNPKIGEVIKSGVVPRLVEFLLRDDFPQLQLEAAWVLTNIAAGPTENTKVVIDHGAVPIFVKLLSSPDDDVREQAVWALSNVAGDSPSCRDLVLSLGALIPLLSQFNDQATPSMLRIATWTLSNFCRGKPQPPFELVRPALPALARLVFSDDIEVLKYTCWTLSYLSHGTNDKIQAVIEAGVCGRLVELLRHPAHSVVIPALTAVGDIATGNTFQTQVVINHRPLPSLLRLLTHGDNNTIKKSACWTISNIVVGNKEHIQTVIDAGLITPMVNLYKNAESDTKKEIAWALSNAASSATNKQIMYLGSLDYIKPLCDFLVGPDPTLVTACLEGLENFLRVGEAEKSSGNNTRYANFYAKMIDEVGVLEKIRNLQSHDDKIFFEKAVEIAKSFGGNDIPVPSGGINDG</sequence>
<name>A0ACB0IUR2_TRIPR</name>
<accession>A0ACB0IUR2</accession>